<dbReference type="GO" id="GO:0016020">
    <property type="term" value="C:membrane"/>
    <property type="evidence" value="ECO:0007669"/>
    <property type="project" value="UniProtKB-SubCell"/>
</dbReference>
<evidence type="ECO:0000313" key="26">
    <source>
        <dbReference type="EMBL" id="PIA33929.1"/>
    </source>
</evidence>
<dbReference type="FunFam" id="1.10.510.10:FF:000248">
    <property type="entry name" value="S-receptor-like kinase 5"/>
    <property type="match status" value="1"/>
</dbReference>
<evidence type="ECO:0000256" key="9">
    <source>
        <dbReference type="ARBA" id="ARBA00022741"/>
    </source>
</evidence>
<keyword evidence="3" id="KW-0245">EGF-like domain</keyword>
<evidence type="ECO:0000256" key="13">
    <source>
        <dbReference type="ARBA" id="ARBA00023136"/>
    </source>
</evidence>
<evidence type="ECO:0000259" key="25">
    <source>
        <dbReference type="PROSITE" id="PS50948"/>
    </source>
</evidence>
<dbReference type="Pfam" id="PF08276">
    <property type="entry name" value="PAN_2"/>
    <property type="match status" value="1"/>
</dbReference>
<accession>A0A2G5CRR1</accession>
<keyword evidence="12 21" id="KW-1133">Transmembrane helix</keyword>
<feature type="transmembrane region" description="Helical" evidence="21">
    <location>
        <begin position="455"/>
        <end position="478"/>
    </location>
</feature>
<evidence type="ECO:0000256" key="21">
    <source>
        <dbReference type="SAM" id="Phobius"/>
    </source>
</evidence>
<evidence type="ECO:0000259" key="23">
    <source>
        <dbReference type="PROSITE" id="PS50011"/>
    </source>
</evidence>
<dbReference type="GO" id="GO:0106310">
    <property type="term" value="F:protein serine kinase activity"/>
    <property type="evidence" value="ECO:0007669"/>
    <property type="project" value="RHEA"/>
</dbReference>
<dbReference type="PROSITE" id="PS00108">
    <property type="entry name" value="PROTEIN_KINASE_ST"/>
    <property type="match status" value="1"/>
</dbReference>
<dbReference type="InterPro" id="IPR003609">
    <property type="entry name" value="Pan_app"/>
</dbReference>
<keyword evidence="11 19" id="KW-0067">ATP-binding</keyword>
<feature type="binding site" evidence="20">
    <location>
        <position position="547"/>
    </location>
    <ligand>
        <name>ATP</name>
        <dbReference type="ChEBI" id="CHEBI:30616"/>
    </ligand>
</feature>
<feature type="domain" description="Apple" evidence="25">
    <location>
        <begin position="349"/>
        <end position="428"/>
    </location>
</feature>
<reference evidence="26 27" key="1">
    <citation type="submission" date="2017-09" db="EMBL/GenBank/DDBJ databases">
        <title>WGS assembly of Aquilegia coerulea Goldsmith.</title>
        <authorList>
            <person name="Hodges S."/>
            <person name="Kramer E."/>
            <person name="Nordborg M."/>
            <person name="Tomkins J."/>
            <person name="Borevitz J."/>
            <person name="Derieg N."/>
            <person name="Yan J."/>
            <person name="Mihaltcheva S."/>
            <person name="Hayes R.D."/>
            <person name="Rokhsar D."/>
        </authorList>
    </citation>
    <scope>NUCLEOTIDE SEQUENCE [LARGE SCALE GENOMIC DNA]</scope>
    <source>
        <strain evidence="27">cv. Goldsmith</strain>
    </source>
</reference>
<comment type="subcellular location">
    <subcellularLocation>
        <location evidence="1">Membrane</location>
        <topology evidence="1">Single-pass type I membrane protein</topology>
    </subcellularLocation>
</comment>
<keyword evidence="2 19" id="KW-0723">Serine/threonine-protein kinase</keyword>
<dbReference type="Pfam" id="PF00069">
    <property type="entry name" value="Pkinase"/>
    <property type="match status" value="1"/>
</dbReference>
<evidence type="ECO:0000256" key="11">
    <source>
        <dbReference type="ARBA" id="ARBA00022840"/>
    </source>
</evidence>
<dbReference type="EC" id="2.7.11.1" evidence="19"/>
<keyword evidence="27" id="KW-1185">Reference proteome</keyword>
<evidence type="ECO:0000256" key="14">
    <source>
        <dbReference type="ARBA" id="ARBA00023157"/>
    </source>
</evidence>
<evidence type="ECO:0000256" key="22">
    <source>
        <dbReference type="SAM" id="SignalP"/>
    </source>
</evidence>
<feature type="domain" description="Protein kinase" evidence="23">
    <location>
        <begin position="519"/>
        <end position="804"/>
    </location>
</feature>
<keyword evidence="15" id="KW-0675">Receptor</keyword>
<dbReference type="GO" id="GO:0004674">
    <property type="term" value="F:protein serine/threonine kinase activity"/>
    <property type="evidence" value="ECO:0007669"/>
    <property type="project" value="UniProtKB-KW"/>
</dbReference>
<comment type="catalytic activity">
    <reaction evidence="17 19">
        <text>L-threonyl-[protein] + ATP = O-phospho-L-threonyl-[protein] + ADP + H(+)</text>
        <dbReference type="Rhea" id="RHEA:46608"/>
        <dbReference type="Rhea" id="RHEA-COMP:11060"/>
        <dbReference type="Rhea" id="RHEA-COMP:11605"/>
        <dbReference type="ChEBI" id="CHEBI:15378"/>
        <dbReference type="ChEBI" id="CHEBI:30013"/>
        <dbReference type="ChEBI" id="CHEBI:30616"/>
        <dbReference type="ChEBI" id="CHEBI:61977"/>
        <dbReference type="ChEBI" id="CHEBI:456216"/>
        <dbReference type="EC" id="2.7.11.1"/>
    </reaction>
</comment>
<keyword evidence="14" id="KW-1015">Disulfide bond</keyword>
<evidence type="ECO:0000256" key="19">
    <source>
        <dbReference type="PIRNR" id="PIRNR000641"/>
    </source>
</evidence>
<feature type="domain" description="Bulb-type lectin" evidence="24">
    <location>
        <begin position="64"/>
        <end position="179"/>
    </location>
</feature>
<dbReference type="InterPro" id="IPR017441">
    <property type="entry name" value="Protein_kinase_ATP_BS"/>
</dbReference>
<evidence type="ECO:0000256" key="16">
    <source>
        <dbReference type="ARBA" id="ARBA00023180"/>
    </source>
</evidence>
<dbReference type="PROSITE" id="PS00107">
    <property type="entry name" value="PROTEIN_KINASE_ATP"/>
    <property type="match status" value="1"/>
</dbReference>
<feature type="chain" id="PRO_5013962499" description="Receptor-like serine/threonine-protein kinase" evidence="22">
    <location>
        <begin position="26"/>
        <end position="832"/>
    </location>
</feature>
<dbReference type="InParanoid" id="A0A2G5CRR1"/>
<protein>
    <recommendedName>
        <fullName evidence="19">Receptor-like serine/threonine-protein kinase</fullName>
        <ecNumber evidence="19">2.7.11.1</ecNumber>
    </recommendedName>
</protein>
<keyword evidence="10 19" id="KW-0418">Kinase</keyword>
<dbReference type="CDD" id="cd01098">
    <property type="entry name" value="PAN_AP_plant"/>
    <property type="match status" value="1"/>
</dbReference>
<sequence length="832" mass="93962">MGLIVSELVILNLLLLSSFPFSVYSINEDFRSANNLSTVWTNNDSNLKSIFTFDSVLRLVLYTYNNSANVPELGSGCGFYRNDKISNRYYFVIVFFTTNLKGWMYSPQVLWTANRNNSVSDNATLELTSMGDLVLKDVDGSLVWSTNTSGLSIVGMKIGQTGNLILHNAENTIIWQSFDHPTDTWISGQHLTVGQRLVASVSTFNPSPGSLYMVLLNDSFSAFVDSNPPQMYVSYEYKKLTTTTIETRKGTRDQILVFTSRYTAQYIRLDSDGHLRLYHYHYEREDLVEDIMSDELRDCAYPTFCGNYGICSDGQCSCPKGSNRDPTYFQQLNVTQSSLGCNQTTPLSCTNPQYHVLLDLEYVDYFSFIPVQSDIDIESCKQACLRNCSCKAAVFRYSHNTSHGNCSLANNIFSLMRNTGKEDYDATTFIKVQDTSLAPHGKFPTDKSTNHLQRILVPTISVLSLLIVFGLCFVFFFFRKKNVVGSVESAQADREHDSVDQVSGNPKRFSYDEIKSATGNFNKRLGGGGFGSVFGGSFDDGTKIAVKCLEHLGQGRKEFLAEVKTIGSIHHVNLVRLLGFCAEHSRNILVYEHMCNGSLDKWIFSRHQDFILDWSTRRNIILDIAKGLSYLHEECQKRIIHLDIKPQNILLDSKFNARISDFGLARFIDRDQSQVLTTLRGTRGYLAPEWLLNRRISEKVDVYSFGVVILEIMCGRKNLDYSQDEENECLLHLVKKKAEEDHLVDIVDKQCDDMLEHSEEAVKIIKIAIWCLQGDCSKRPSMSMVVKVLEGVMDMENISDYSFLTLTPMELPREVNASESAAPLPSILSGPR</sequence>
<dbReference type="EMBL" id="KZ305056">
    <property type="protein sequence ID" value="PIA33929.1"/>
    <property type="molecule type" value="Genomic_DNA"/>
</dbReference>
<dbReference type="InterPro" id="IPR001480">
    <property type="entry name" value="Bulb-type_lectin_dom"/>
</dbReference>
<organism evidence="26 27">
    <name type="scientific">Aquilegia coerulea</name>
    <name type="common">Rocky mountain columbine</name>
    <dbReference type="NCBI Taxonomy" id="218851"/>
    <lineage>
        <taxon>Eukaryota</taxon>
        <taxon>Viridiplantae</taxon>
        <taxon>Streptophyta</taxon>
        <taxon>Embryophyta</taxon>
        <taxon>Tracheophyta</taxon>
        <taxon>Spermatophyta</taxon>
        <taxon>Magnoliopsida</taxon>
        <taxon>Ranunculales</taxon>
        <taxon>Ranunculaceae</taxon>
        <taxon>Thalictroideae</taxon>
        <taxon>Aquilegia</taxon>
    </lineage>
</organism>
<dbReference type="Gene3D" id="3.30.200.20">
    <property type="entry name" value="Phosphorylase Kinase, domain 1"/>
    <property type="match status" value="1"/>
</dbReference>
<dbReference type="InterPro" id="IPR036426">
    <property type="entry name" value="Bulb-type_lectin_dom_sf"/>
</dbReference>
<keyword evidence="9 19" id="KW-0547">Nucleotide-binding</keyword>
<keyword evidence="5 19" id="KW-0808">Transferase</keyword>
<dbReference type="OrthoDB" id="4062651at2759"/>
<dbReference type="PROSITE" id="PS50948">
    <property type="entry name" value="PAN"/>
    <property type="match status" value="1"/>
</dbReference>
<dbReference type="Pfam" id="PF01453">
    <property type="entry name" value="B_lectin"/>
    <property type="match status" value="1"/>
</dbReference>
<evidence type="ECO:0000256" key="1">
    <source>
        <dbReference type="ARBA" id="ARBA00004479"/>
    </source>
</evidence>
<dbReference type="FunFam" id="3.30.200.20:FF:000178">
    <property type="entry name" value="serine/threonine-protein kinase PBS1-like"/>
    <property type="match status" value="1"/>
</dbReference>
<dbReference type="InterPro" id="IPR024171">
    <property type="entry name" value="SRK-like_kinase"/>
</dbReference>
<keyword evidence="6 21" id="KW-0812">Transmembrane</keyword>
<feature type="signal peptide" evidence="22">
    <location>
        <begin position="1"/>
        <end position="25"/>
    </location>
</feature>
<dbReference type="InterPro" id="IPR011009">
    <property type="entry name" value="Kinase-like_dom_sf"/>
</dbReference>
<comment type="similarity">
    <text evidence="19">Belongs to the protein kinase superfamily. Ser/Thr protein kinase family.</text>
</comment>
<dbReference type="InterPro" id="IPR000719">
    <property type="entry name" value="Prot_kinase_dom"/>
</dbReference>
<dbReference type="Gene3D" id="1.10.510.10">
    <property type="entry name" value="Transferase(Phosphotransferase) domain 1"/>
    <property type="match status" value="1"/>
</dbReference>
<evidence type="ECO:0000313" key="27">
    <source>
        <dbReference type="Proteomes" id="UP000230069"/>
    </source>
</evidence>
<evidence type="ECO:0000256" key="6">
    <source>
        <dbReference type="ARBA" id="ARBA00022692"/>
    </source>
</evidence>
<dbReference type="Proteomes" id="UP000230069">
    <property type="component" value="Unassembled WGS sequence"/>
</dbReference>
<evidence type="ECO:0000256" key="18">
    <source>
        <dbReference type="ARBA" id="ARBA00048679"/>
    </source>
</evidence>
<dbReference type="PROSITE" id="PS50927">
    <property type="entry name" value="BULB_LECTIN"/>
    <property type="match status" value="1"/>
</dbReference>
<evidence type="ECO:0000256" key="3">
    <source>
        <dbReference type="ARBA" id="ARBA00022536"/>
    </source>
</evidence>
<dbReference type="PANTHER" id="PTHR47976:SF30">
    <property type="entry name" value="RECEPTOR-LIKE SERINE_THREONINE-PROTEIN KINASE"/>
    <property type="match status" value="1"/>
</dbReference>
<evidence type="ECO:0000256" key="12">
    <source>
        <dbReference type="ARBA" id="ARBA00022989"/>
    </source>
</evidence>
<dbReference type="PANTHER" id="PTHR47976">
    <property type="entry name" value="G-TYPE LECTIN S-RECEPTOR-LIKE SERINE/THREONINE-PROTEIN KINASE SD2-5"/>
    <property type="match status" value="1"/>
</dbReference>
<dbReference type="SMART" id="SM00220">
    <property type="entry name" value="S_TKc"/>
    <property type="match status" value="1"/>
</dbReference>
<evidence type="ECO:0000256" key="17">
    <source>
        <dbReference type="ARBA" id="ARBA00047899"/>
    </source>
</evidence>
<proteinExistence type="inferred from homology"/>
<evidence type="ECO:0000259" key="24">
    <source>
        <dbReference type="PROSITE" id="PS50927"/>
    </source>
</evidence>
<keyword evidence="4" id="KW-0597">Phosphoprotein</keyword>
<evidence type="ECO:0000256" key="15">
    <source>
        <dbReference type="ARBA" id="ARBA00023170"/>
    </source>
</evidence>
<keyword evidence="7 22" id="KW-0732">Signal</keyword>
<dbReference type="GO" id="GO:0005524">
    <property type="term" value="F:ATP binding"/>
    <property type="evidence" value="ECO:0007669"/>
    <property type="project" value="UniProtKB-UniRule"/>
</dbReference>
<evidence type="ECO:0000256" key="8">
    <source>
        <dbReference type="ARBA" id="ARBA00022734"/>
    </source>
</evidence>
<dbReference type="SUPFAM" id="SSF51110">
    <property type="entry name" value="alpha-D-mannose-specific plant lectins"/>
    <property type="match status" value="1"/>
</dbReference>
<dbReference type="CDD" id="cd00028">
    <property type="entry name" value="B_lectin"/>
    <property type="match status" value="1"/>
</dbReference>
<evidence type="ECO:0000256" key="4">
    <source>
        <dbReference type="ARBA" id="ARBA00022553"/>
    </source>
</evidence>
<dbReference type="SMART" id="SM00108">
    <property type="entry name" value="B_lectin"/>
    <property type="match status" value="1"/>
</dbReference>
<dbReference type="Gene3D" id="2.90.10.10">
    <property type="entry name" value="Bulb-type lectin domain"/>
    <property type="match status" value="1"/>
</dbReference>
<evidence type="ECO:0000256" key="5">
    <source>
        <dbReference type="ARBA" id="ARBA00022679"/>
    </source>
</evidence>
<evidence type="ECO:0000256" key="7">
    <source>
        <dbReference type="ARBA" id="ARBA00022729"/>
    </source>
</evidence>
<evidence type="ECO:0000256" key="20">
    <source>
        <dbReference type="PROSITE-ProRule" id="PRU10141"/>
    </source>
</evidence>
<keyword evidence="8" id="KW-0430">Lectin</keyword>
<dbReference type="GO" id="GO:0030246">
    <property type="term" value="F:carbohydrate binding"/>
    <property type="evidence" value="ECO:0007669"/>
    <property type="project" value="UniProtKB-KW"/>
</dbReference>
<dbReference type="AlphaFoldDB" id="A0A2G5CRR1"/>
<dbReference type="PROSITE" id="PS50011">
    <property type="entry name" value="PROTEIN_KINASE_DOM"/>
    <property type="match status" value="1"/>
</dbReference>
<comment type="catalytic activity">
    <reaction evidence="18 19">
        <text>L-seryl-[protein] + ATP = O-phospho-L-seryl-[protein] + ADP + H(+)</text>
        <dbReference type="Rhea" id="RHEA:17989"/>
        <dbReference type="Rhea" id="RHEA-COMP:9863"/>
        <dbReference type="Rhea" id="RHEA-COMP:11604"/>
        <dbReference type="ChEBI" id="CHEBI:15378"/>
        <dbReference type="ChEBI" id="CHEBI:29999"/>
        <dbReference type="ChEBI" id="CHEBI:30616"/>
        <dbReference type="ChEBI" id="CHEBI:83421"/>
        <dbReference type="ChEBI" id="CHEBI:456216"/>
        <dbReference type="EC" id="2.7.11.1"/>
    </reaction>
</comment>
<dbReference type="InterPro" id="IPR051343">
    <property type="entry name" value="G-type_lectin_kinases/EP1-like"/>
</dbReference>
<dbReference type="STRING" id="218851.A0A2G5CRR1"/>
<dbReference type="SUPFAM" id="SSF56112">
    <property type="entry name" value="Protein kinase-like (PK-like)"/>
    <property type="match status" value="1"/>
</dbReference>
<evidence type="ECO:0000256" key="10">
    <source>
        <dbReference type="ARBA" id="ARBA00022777"/>
    </source>
</evidence>
<name>A0A2G5CRR1_AQUCA</name>
<keyword evidence="13 21" id="KW-0472">Membrane</keyword>
<gene>
    <name evidence="26" type="ORF">AQUCO_03900052v1</name>
</gene>
<dbReference type="PIRSF" id="PIRSF000641">
    <property type="entry name" value="SRK"/>
    <property type="match status" value="1"/>
</dbReference>
<keyword evidence="16" id="KW-0325">Glycoprotein</keyword>
<dbReference type="InterPro" id="IPR008271">
    <property type="entry name" value="Ser/Thr_kinase_AS"/>
</dbReference>
<evidence type="ECO:0000256" key="2">
    <source>
        <dbReference type="ARBA" id="ARBA00022527"/>
    </source>
</evidence>